<evidence type="ECO:0000313" key="4">
    <source>
        <dbReference type="EMBL" id="KAF8700845.1"/>
    </source>
</evidence>
<sequence>MASSVAAMPHETAQWRDPSRPTPSRGFFNILIPATQPAASFSNSSSSSPDAGGSKHCFSAPASEPTPRRRRQILERWAAAAAAVTASAAPAPAEQRRRARDAELSALASATRPVAARAAVFREPSPAPSDASSSVPSELPPAGPRASSLIQRWREIEAVGPATPRPGSCAGDPPSDSDGGSPRGRVGCIVKKLSGASSLPEEELDDVAKSEVSFSQSAPPSPMRSGASSLHHPINGPRPPQLVVRTVRGRRAMEELVAAMAHRRRREVAALAERHAVSRFGHKGRIQSMLRLRLLRQRGTVEDELWTLLKPVRPHQPKHVPENNTLRYGSSDTDLQEANSYNQQNNGKCVADEQFCINRVSAEEKSSDISVEGLVNSDGSGNLQCDQQMKTRGSFCFHSQKYSEASGFARYGEHSIIDDSRYVEDISPSTTSTLHELQTPSSRGDNLREEDNQSMNGSWEERGLWISSLGWPAPVDTMSPDSWHQDAMEDIENHNQIQFNDRPWIDSPNSWRSLCVVTQSDYRALSHNADICNLLESKKVSKSLESDFSCKMNRLLLTVLHKQRQQRMMDDFGGYYDERMYWRQNDEIQDAGKEASAPCSLPPVTHLGSHQQESWQHSSFGSQRHDNQNLLEMEVRVRGEISQIHHELYELRKLVESCIASQVKMQHSIKDEVCSALREAGLMPSQPDTIAAKRACCCICHRMQVDSLLYRCGHMCACFDCADQLKSSGRSCPICQSPIDDVVRAQLNF</sequence>
<keyword evidence="1" id="KW-0863">Zinc-finger</keyword>
<dbReference type="GO" id="GO:0008270">
    <property type="term" value="F:zinc ion binding"/>
    <property type="evidence" value="ECO:0007669"/>
    <property type="project" value="UniProtKB-KW"/>
</dbReference>
<feature type="region of interest" description="Disordered" evidence="2">
    <location>
        <begin position="429"/>
        <end position="453"/>
    </location>
</feature>
<reference evidence="4" key="1">
    <citation type="submission" date="2020-07" db="EMBL/GenBank/DDBJ databases">
        <title>Genome sequence and genetic diversity analysis of an under-domesticated orphan crop, white fonio (Digitaria exilis).</title>
        <authorList>
            <person name="Bennetzen J.L."/>
            <person name="Chen S."/>
            <person name="Ma X."/>
            <person name="Wang X."/>
            <person name="Yssel A.E.J."/>
            <person name="Chaluvadi S.R."/>
            <person name="Johnson M."/>
            <person name="Gangashetty P."/>
            <person name="Hamidou F."/>
            <person name="Sanogo M.D."/>
            <person name="Zwaenepoel A."/>
            <person name="Wallace J."/>
            <person name="Van De Peer Y."/>
            <person name="Van Deynze A."/>
        </authorList>
    </citation>
    <scope>NUCLEOTIDE SEQUENCE</scope>
    <source>
        <tissue evidence="4">Leaves</tissue>
    </source>
</reference>
<dbReference type="OrthoDB" id="6078042at2759"/>
<evidence type="ECO:0000259" key="3">
    <source>
        <dbReference type="PROSITE" id="PS50089"/>
    </source>
</evidence>
<feature type="compositionally biased region" description="Polar residues" evidence="2">
    <location>
        <begin position="429"/>
        <end position="444"/>
    </location>
</feature>
<dbReference type="PROSITE" id="PS50089">
    <property type="entry name" value="ZF_RING_2"/>
    <property type="match status" value="1"/>
</dbReference>
<feature type="compositionally biased region" description="Low complexity" evidence="2">
    <location>
        <begin position="171"/>
        <end position="180"/>
    </location>
</feature>
<gene>
    <name evidence="4" type="ORF">HU200_034209</name>
</gene>
<evidence type="ECO:0000313" key="5">
    <source>
        <dbReference type="Proteomes" id="UP000636709"/>
    </source>
</evidence>
<feature type="compositionally biased region" description="Basic and acidic residues" evidence="2">
    <location>
        <begin position="94"/>
        <end position="103"/>
    </location>
</feature>
<proteinExistence type="predicted"/>
<keyword evidence="5" id="KW-1185">Reference proteome</keyword>
<evidence type="ECO:0000256" key="2">
    <source>
        <dbReference type="SAM" id="MobiDB-lite"/>
    </source>
</evidence>
<dbReference type="Gene3D" id="3.30.40.10">
    <property type="entry name" value="Zinc/RING finger domain, C3HC4 (zinc finger)"/>
    <property type="match status" value="1"/>
</dbReference>
<dbReference type="PANTHER" id="PTHR47820">
    <property type="entry name" value="BNAC05G24000D PROTEIN"/>
    <property type="match status" value="1"/>
</dbReference>
<feature type="region of interest" description="Disordered" evidence="2">
    <location>
        <begin position="160"/>
        <end position="187"/>
    </location>
</feature>
<dbReference type="Pfam" id="PF13920">
    <property type="entry name" value="zf-C3HC4_3"/>
    <property type="match status" value="1"/>
</dbReference>
<dbReference type="Proteomes" id="UP000636709">
    <property type="component" value="Unassembled WGS sequence"/>
</dbReference>
<feature type="domain" description="RING-type" evidence="3">
    <location>
        <begin position="697"/>
        <end position="736"/>
    </location>
</feature>
<dbReference type="AlphaFoldDB" id="A0A835BK64"/>
<feature type="region of interest" description="Disordered" evidence="2">
    <location>
        <begin position="122"/>
        <end position="147"/>
    </location>
</feature>
<organism evidence="4 5">
    <name type="scientific">Digitaria exilis</name>
    <dbReference type="NCBI Taxonomy" id="1010633"/>
    <lineage>
        <taxon>Eukaryota</taxon>
        <taxon>Viridiplantae</taxon>
        <taxon>Streptophyta</taxon>
        <taxon>Embryophyta</taxon>
        <taxon>Tracheophyta</taxon>
        <taxon>Spermatophyta</taxon>
        <taxon>Magnoliopsida</taxon>
        <taxon>Liliopsida</taxon>
        <taxon>Poales</taxon>
        <taxon>Poaceae</taxon>
        <taxon>PACMAD clade</taxon>
        <taxon>Panicoideae</taxon>
        <taxon>Panicodae</taxon>
        <taxon>Paniceae</taxon>
        <taxon>Anthephorinae</taxon>
        <taxon>Digitaria</taxon>
    </lineage>
</organism>
<feature type="compositionally biased region" description="Low complexity" evidence="2">
    <location>
        <begin position="84"/>
        <end position="93"/>
    </location>
</feature>
<keyword evidence="1" id="KW-0479">Metal-binding</keyword>
<protein>
    <recommendedName>
        <fullName evidence="3">RING-type domain-containing protein</fullName>
    </recommendedName>
</protein>
<keyword evidence="1" id="KW-0862">Zinc</keyword>
<dbReference type="CDD" id="cd16647">
    <property type="entry name" value="mRING-HC-C3HC5_NEU1"/>
    <property type="match status" value="1"/>
</dbReference>
<feature type="region of interest" description="Disordered" evidence="2">
    <location>
        <begin position="199"/>
        <end position="241"/>
    </location>
</feature>
<comment type="caution">
    <text evidence="4">The sequence shown here is derived from an EMBL/GenBank/DDBJ whole genome shotgun (WGS) entry which is preliminary data.</text>
</comment>
<dbReference type="SUPFAM" id="SSF57850">
    <property type="entry name" value="RING/U-box"/>
    <property type="match status" value="1"/>
</dbReference>
<feature type="compositionally biased region" description="Low complexity" evidence="2">
    <location>
        <begin position="128"/>
        <end position="137"/>
    </location>
</feature>
<accession>A0A835BK64</accession>
<feature type="region of interest" description="Disordered" evidence="2">
    <location>
        <begin position="84"/>
        <end position="104"/>
    </location>
</feature>
<dbReference type="PANTHER" id="PTHR47820:SF3">
    <property type="entry name" value="OS07G0499800 PROTEIN"/>
    <property type="match status" value="1"/>
</dbReference>
<name>A0A835BK64_9POAL</name>
<dbReference type="InterPro" id="IPR013083">
    <property type="entry name" value="Znf_RING/FYVE/PHD"/>
</dbReference>
<dbReference type="InterPro" id="IPR001841">
    <property type="entry name" value="Znf_RING"/>
</dbReference>
<feature type="region of interest" description="Disordered" evidence="2">
    <location>
        <begin position="1"/>
        <end position="71"/>
    </location>
</feature>
<dbReference type="EMBL" id="JACEFO010001825">
    <property type="protein sequence ID" value="KAF8700845.1"/>
    <property type="molecule type" value="Genomic_DNA"/>
</dbReference>
<evidence type="ECO:0000256" key="1">
    <source>
        <dbReference type="PROSITE-ProRule" id="PRU00175"/>
    </source>
</evidence>